<protein>
    <submittedName>
        <fullName evidence="1">Glycosyl transferase</fullName>
    </submittedName>
</protein>
<dbReference type="InterPro" id="IPR029044">
    <property type="entry name" value="Nucleotide-diphossugar_trans"/>
</dbReference>
<dbReference type="GO" id="GO:0016740">
    <property type="term" value="F:transferase activity"/>
    <property type="evidence" value="ECO:0007669"/>
    <property type="project" value="UniProtKB-KW"/>
</dbReference>
<dbReference type="Proteomes" id="UP000093355">
    <property type="component" value="Unassembled WGS sequence"/>
</dbReference>
<accession>A0A1B9NBH9</accession>
<keyword evidence="1" id="KW-0808">Transferase</keyword>
<comment type="caution">
    <text evidence="1">The sequence shown here is derived from an EMBL/GenBank/DDBJ whole genome shotgun (WGS) entry which is preliminary data.</text>
</comment>
<sequence length="936" mass="96336">MSAPVHAIVVAKATPSAAVAAARLRRTLEAITGQTRRVDAVTIVCCGRHPELDAVIAQSGAEGVIHAPATTGFAAAIALAHARAPKERALWLLAQDTTPDPGALAALHGALERGPSIAFAAPKLVDARDGGLIVSLGVSMTRFGRTVPLANGEYDQGQHDIDDDVLGADVRGVLVRADLRGALLPDVALGGTDEGLDMGVRARLAGRRVALAPAARVAVADPGVAGPPAGEARRAFALRTAQLHRRLAYAPAWAVPLHWLSLLPLALWRTIVLLVAKTPARVPAEWGAAVRVLVRPDAVARSRAAIRRVREGGWERIAPLRATAAQLRERYDADGADAAAYGPLTFFSGGGAWAVLAALVVSIASFASLLTWPAIGGGALLPLRDTVASLWRDAAYGLRPQGLDVVGPADPFSAVVALMGSLWPVAPSYTLLVLWLLALPLAVLGGWFAATRVSDRSGVRAVVAVLWGLAPSLLAALVEGRPAAVLTHLLLPWLFSTAAVAHRSWAASGTASLLLLAVAACAPSIAPALLVLWLIALVLAIVFRARSGITRVAWLVVPMIVWFAPIVFEQLRRGTPWAILADPGGVWAGAEQSSGWQLLTGIPWADAAGWGSMLPDAPTWWAWLLTIPVGALALAAPVTARWRAGSGTLVIAALGLLTASLAAHIQVSYAAGSPVPLWTGAALSLAWLGALGAAGVTLDTAPAPRALRVGAGLLAAACVAVLAVPALTAVHRDAAAIADGPTSTLPAYVGAQASTLPGLGTLVLAPRDDGSLAASAVWGESETLGGQSTLSATATALTDSDRRLAELAGDLVSSIGDGPTETLRQAGLRFVLLAGTADDVSDAERAMRFASASALDQRAGFVRVGQTPRGTLWRLDSEPAPRPEMSAEEHAAAATALTAQLAALAVALLLAVPTRATRRAARALPRVVGGGYEGEK</sequence>
<dbReference type="STRING" id="904291.A7J15_06685"/>
<reference evidence="1 2" key="1">
    <citation type="submission" date="2016-05" db="EMBL/GenBank/DDBJ databases">
        <authorList>
            <person name="Lavstsen T."/>
            <person name="Jespersen J.S."/>
        </authorList>
    </citation>
    <scope>NUCLEOTIDE SEQUENCE [LARGE SCALE GENOMIC DNA]</scope>
    <source>
        <strain evidence="1 2">YLB-01</strain>
    </source>
</reference>
<dbReference type="SUPFAM" id="SSF53448">
    <property type="entry name" value="Nucleotide-diphospho-sugar transferases"/>
    <property type="match status" value="1"/>
</dbReference>
<dbReference type="Pfam" id="PF13641">
    <property type="entry name" value="Glyco_tranf_2_3"/>
    <property type="match status" value="1"/>
</dbReference>
<organism evidence="1 2">
    <name type="scientific">Microbacterium sediminis</name>
    <dbReference type="NCBI Taxonomy" id="904291"/>
    <lineage>
        <taxon>Bacteria</taxon>
        <taxon>Bacillati</taxon>
        <taxon>Actinomycetota</taxon>
        <taxon>Actinomycetes</taxon>
        <taxon>Micrococcales</taxon>
        <taxon>Microbacteriaceae</taxon>
        <taxon>Microbacterium</taxon>
    </lineage>
</organism>
<dbReference type="RefSeq" id="WP_067026231.1">
    <property type="nucleotide sequence ID" value="NZ_CP038256.1"/>
</dbReference>
<evidence type="ECO:0000313" key="2">
    <source>
        <dbReference type="Proteomes" id="UP000093355"/>
    </source>
</evidence>
<proteinExistence type="predicted"/>
<dbReference type="EMBL" id="LXMD01000023">
    <property type="protein sequence ID" value="OCG73894.1"/>
    <property type="molecule type" value="Genomic_DNA"/>
</dbReference>
<gene>
    <name evidence="1" type="ORF">A7J15_06685</name>
</gene>
<name>A0A1B9NBH9_9MICO</name>
<dbReference type="OrthoDB" id="3734530at2"/>
<evidence type="ECO:0000313" key="1">
    <source>
        <dbReference type="EMBL" id="OCG73894.1"/>
    </source>
</evidence>
<keyword evidence="2" id="KW-1185">Reference proteome</keyword>
<dbReference type="Gene3D" id="3.90.550.10">
    <property type="entry name" value="Spore Coat Polysaccharide Biosynthesis Protein SpsA, Chain A"/>
    <property type="match status" value="1"/>
</dbReference>
<dbReference type="AlphaFoldDB" id="A0A1B9NBH9"/>